<protein>
    <recommendedName>
        <fullName evidence="4">GH15 family glucan-1,4-alpha-glucosidase</fullName>
    </recommendedName>
</protein>
<keyword evidence="1" id="KW-1133">Transmembrane helix</keyword>
<name>A0A542ECT8_9MICO</name>
<evidence type="ECO:0000256" key="1">
    <source>
        <dbReference type="SAM" id="Phobius"/>
    </source>
</evidence>
<dbReference type="GO" id="GO:0005975">
    <property type="term" value="P:carbohydrate metabolic process"/>
    <property type="evidence" value="ECO:0007669"/>
    <property type="project" value="InterPro"/>
</dbReference>
<keyword evidence="1" id="KW-0472">Membrane</keyword>
<dbReference type="EMBL" id="VFMO01000001">
    <property type="protein sequence ID" value="TQJ13114.1"/>
    <property type="molecule type" value="Genomic_DNA"/>
</dbReference>
<dbReference type="AlphaFoldDB" id="A0A542ECT8"/>
<feature type="transmembrane region" description="Helical" evidence="1">
    <location>
        <begin position="12"/>
        <end position="33"/>
    </location>
</feature>
<dbReference type="Proteomes" id="UP000320806">
    <property type="component" value="Unassembled WGS sequence"/>
</dbReference>
<organism evidence="2 3">
    <name type="scientific">Yimella lutea</name>
    <dbReference type="NCBI Taxonomy" id="587872"/>
    <lineage>
        <taxon>Bacteria</taxon>
        <taxon>Bacillati</taxon>
        <taxon>Actinomycetota</taxon>
        <taxon>Actinomycetes</taxon>
        <taxon>Micrococcales</taxon>
        <taxon>Dermacoccaceae</taxon>
        <taxon>Yimella</taxon>
    </lineage>
</organism>
<gene>
    <name evidence="2" type="ORF">FB459_0511</name>
</gene>
<dbReference type="PANTHER" id="PTHR31616">
    <property type="entry name" value="TREHALASE"/>
    <property type="match status" value="1"/>
</dbReference>
<dbReference type="SUPFAM" id="SSF48208">
    <property type="entry name" value="Six-hairpin glycosidases"/>
    <property type="match status" value="1"/>
</dbReference>
<keyword evidence="1" id="KW-0812">Transmembrane</keyword>
<evidence type="ECO:0000313" key="2">
    <source>
        <dbReference type="EMBL" id="TQJ13114.1"/>
    </source>
</evidence>
<comment type="caution">
    <text evidence="2">The sequence shown here is derived from an EMBL/GenBank/DDBJ whole genome shotgun (WGS) entry which is preliminary data.</text>
</comment>
<reference evidence="2 3" key="1">
    <citation type="submission" date="2019-06" db="EMBL/GenBank/DDBJ databases">
        <title>Sequencing the genomes of 1000 actinobacteria strains.</title>
        <authorList>
            <person name="Klenk H.-P."/>
        </authorList>
    </citation>
    <scope>NUCLEOTIDE SEQUENCE [LARGE SCALE GENOMIC DNA]</scope>
    <source>
        <strain evidence="2 3">DSM 19828</strain>
    </source>
</reference>
<keyword evidence="3" id="KW-1185">Reference proteome</keyword>
<proteinExistence type="predicted"/>
<evidence type="ECO:0008006" key="4">
    <source>
        <dbReference type="Google" id="ProtNLM"/>
    </source>
</evidence>
<dbReference type="InterPro" id="IPR012341">
    <property type="entry name" value="6hp_glycosidase-like_sf"/>
</dbReference>
<accession>A0A542ECT8</accession>
<dbReference type="PANTHER" id="PTHR31616:SF0">
    <property type="entry name" value="GLUCAN 1,4-ALPHA-GLUCOSIDASE"/>
    <property type="match status" value="1"/>
</dbReference>
<evidence type="ECO:0000313" key="3">
    <source>
        <dbReference type="Proteomes" id="UP000320806"/>
    </source>
</evidence>
<sequence length="445" mass="47739">MNGKRARPTRRTFVAAAVATTAGVGGLLGYQAWPRREYPRHVPLYSATVAKGPAPQGDPVPGEDRTLVQSGEVSLLIRDSRVLQTAPDASALLTSENIMLAAAPQWSRTGDFKEFARSALQDVFVLSDGLPSPVAAWTPYWRFSWPRDSAFVAVAQAMTGQPDAAVRVIRFLRSAQSDDGWFEARYAPGTSRSPDRRARQLDGSGWALWAADQVRARLPADRARVEVASWRSLIVRSTDRIIAATNTSSGLPPATPDYWEVAERSPTLATCAVLAAGLEASVRLLTALGDTARAERASRALTRLDATIMSAYGRYGYPRHPGRSDPDIGAAFLLPPFREAVNEHALQGLVSLLPRLKRPAGGLAPGSSWHRDGISWTPETATVAAVLGASGQTHRASDMVQWLGEHRTIAGSYPEKVLETGEPAAVAPLAWTGAAVLLAIQGLEG</sequence>
<dbReference type="InterPro" id="IPR008928">
    <property type="entry name" value="6-hairpin_glycosidase_sf"/>
</dbReference>
<dbReference type="Gene3D" id="1.50.10.10">
    <property type="match status" value="1"/>
</dbReference>
<dbReference type="GO" id="GO:0004553">
    <property type="term" value="F:hydrolase activity, hydrolyzing O-glycosyl compounds"/>
    <property type="evidence" value="ECO:0007669"/>
    <property type="project" value="TreeGrafter"/>
</dbReference>